<accession>A0A550CZA8</accession>
<evidence type="ECO:0000313" key="3">
    <source>
        <dbReference type="Proteomes" id="UP000320762"/>
    </source>
</evidence>
<keyword evidence="3" id="KW-1185">Reference proteome</keyword>
<feature type="compositionally biased region" description="Basic residues" evidence="1">
    <location>
        <begin position="23"/>
        <end position="32"/>
    </location>
</feature>
<feature type="region of interest" description="Disordered" evidence="1">
    <location>
        <begin position="1"/>
        <end position="32"/>
    </location>
</feature>
<protein>
    <submittedName>
        <fullName evidence="2">Uncharacterized protein</fullName>
    </submittedName>
</protein>
<comment type="caution">
    <text evidence="2">The sequence shown here is derived from an EMBL/GenBank/DDBJ whole genome shotgun (WGS) entry which is preliminary data.</text>
</comment>
<reference evidence="2 3" key="1">
    <citation type="journal article" date="2019" name="New Phytol.">
        <title>Comparative genomics reveals unique wood-decay strategies and fruiting body development in the Schizophyllaceae.</title>
        <authorList>
            <person name="Almasi E."/>
            <person name="Sahu N."/>
            <person name="Krizsan K."/>
            <person name="Balint B."/>
            <person name="Kovacs G.M."/>
            <person name="Kiss B."/>
            <person name="Cseklye J."/>
            <person name="Drula E."/>
            <person name="Henrissat B."/>
            <person name="Nagy I."/>
            <person name="Chovatia M."/>
            <person name="Adam C."/>
            <person name="LaButti K."/>
            <person name="Lipzen A."/>
            <person name="Riley R."/>
            <person name="Grigoriev I.V."/>
            <person name="Nagy L.G."/>
        </authorList>
    </citation>
    <scope>NUCLEOTIDE SEQUENCE [LARGE SCALE GENOMIC DNA]</scope>
    <source>
        <strain evidence="2 3">NL-1724</strain>
    </source>
</reference>
<sequence length="156" mass="17877">MDRAGMNLRPALDVRRAPPTRPPKSRKASTSRRWHCRCRRSHSGQHTLFSFRRHLSLYGSTFAGSDAHPRRYDRNGPNQFGKTAFSRSPFSSCTEHNSCPNIRRPAYDVQDRARRLVACCKTVDAMLSFRGNSIRSVHWDGSVYSEFARACTARFI</sequence>
<gene>
    <name evidence="2" type="ORF">BD626DRAFT_23620</name>
</gene>
<proteinExistence type="predicted"/>
<organism evidence="2 3">
    <name type="scientific">Schizophyllum amplum</name>
    <dbReference type="NCBI Taxonomy" id="97359"/>
    <lineage>
        <taxon>Eukaryota</taxon>
        <taxon>Fungi</taxon>
        <taxon>Dikarya</taxon>
        <taxon>Basidiomycota</taxon>
        <taxon>Agaricomycotina</taxon>
        <taxon>Agaricomycetes</taxon>
        <taxon>Agaricomycetidae</taxon>
        <taxon>Agaricales</taxon>
        <taxon>Schizophyllaceae</taxon>
        <taxon>Schizophyllum</taxon>
    </lineage>
</organism>
<evidence type="ECO:0000313" key="2">
    <source>
        <dbReference type="EMBL" id="TRM70107.1"/>
    </source>
</evidence>
<dbReference type="AlphaFoldDB" id="A0A550CZA8"/>
<dbReference type="Proteomes" id="UP000320762">
    <property type="component" value="Unassembled WGS sequence"/>
</dbReference>
<evidence type="ECO:0000256" key="1">
    <source>
        <dbReference type="SAM" id="MobiDB-lite"/>
    </source>
</evidence>
<name>A0A550CZA8_9AGAR</name>
<dbReference type="EMBL" id="VDMD01000001">
    <property type="protein sequence ID" value="TRM70107.1"/>
    <property type="molecule type" value="Genomic_DNA"/>
</dbReference>